<dbReference type="SUPFAM" id="SSF54427">
    <property type="entry name" value="NTF2-like"/>
    <property type="match status" value="1"/>
</dbReference>
<dbReference type="EMBL" id="CP097635">
    <property type="protein sequence ID" value="URI07543.1"/>
    <property type="molecule type" value="Genomic_DNA"/>
</dbReference>
<keyword evidence="3" id="KW-1185">Reference proteome</keyword>
<proteinExistence type="predicted"/>
<dbReference type="Pfam" id="PF14534">
    <property type="entry name" value="DUF4440"/>
    <property type="match status" value="1"/>
</dbReference>
<dbReference type="Gene3D" id="3.10.450.50">
    <property type="match status" value="1"/>
</dbReference>
<protein>
    <submittedName>
        <fullName evidence="2">DUF4440 domain-containing protein</fullName>
    </submittedName>
</protein>
<dbReference type="Proteomes" id="UP001056201">
    <property type="component" value="Chromosome 1"/>
</dbReference>
<organism evidence="2 3">
    <name type="scientific">Aquincola tertiaricarbonis</name>
    <dbReference type="NCBI Taxonomy" id="391953"/>
    <lineage>
        <taxon>Bacteria</taxon>
        <taxon>Pseudomonadati</taxon>
        <taxon>Pseudomonadota</taxon>
        <taxon>Betaproteobacteria</taxon>
        <taxon>Burkholderiales</taxon>
        <taxon>Sphaerotilaceae</taxon>
        <taxon>Aquincola</taxon>
    </lineage>
</organism>
<dbReference type="InterPro" id="IPR032710">
    <property type="entry name" value="NTF2-like_dom_sf"/>
</dbReference>
<feature type="domain" description="DUF4440" evidence="1">
    <location>
        <begin position="8"/>
        <end position="112"/>
    </location>
</feature>
<evidence type="ECO:0000313" key="2">
    <source>
        <dbReference type="EMBL" id="URI07543.1"/>
    </source>
</evidence>
<accession>A0ABY4S3G1</accession>
<dbReference type="RefSeq" id="WP_250195777.1">
    <property type="nucleotide sequence ID" value="NZ_CP097635.1"/>
</dbReference>
<evidence type="ECO:0000313" key="3">
    <source>
        <dbReference type="Proteomes" id="UP001056201"/>
    </source>
</evidence>
<evidence type="ECO:0000259" key="1">
    <source>
        <dbReference type="Pfam" id="PF14534"/>
    </source>
</evidence>
<sequence length="124" mass="13841">MPDLLQEITALEVELHHPGTRISAGRLQQLLHPEFHEVGRSGTRYDRDTVIAFLANQDELPDVVSDAFALTALSPDVVLLTYRSARSKASAPSSHHTLRSSIWCRVDTGWQLRYHQGTPAASPW</sequence>
<gene>
    <name evidence="2" type="ORF">MW290_02660</name>
</gene>
<dbReference type="InterPro" id="IPR027843">
    <property type="entry name" value="DUF4440"/>
</dbReference>
<reference evidence="2" key="1">
    <citation type="submission" date="2022-05" db="EMBL/GenBank/DDBJ databases">
        <title>An RpoN-dependent PEP-CTERM gene is involved in floc formation of an Aquincola tertiaricarbonis strain.</title>
        <authorList>
            <person name="Qiu D."/>
            <person name="Xia M."/>
        </authorList>
    </citation>
    <scope>NUCLEOTIDE SEQUENCE</scope>
    <source>
        <strain evidence="2">RN12</strain>
    </source>
</reference>
<name>A0ABY4S3G1_AQUTE</name>